<dbReference type="Gene3D" id="1.20.1250.20">
    <property type="entry name" value="MFS general substrate transporter like domains"/>
    <property type="match status" value="2"/>
</dbReference>
<feature type="transmembrane region" description="Helical" evidence="6">
    <location>
        <begin position="20"/>
        <end position="42"/>
    </location>
</feature>
<dbReference type="InterPro" id="IPR011701">
    <property type="entry name" value="MFS"/>
</dbReference>
<dbReference type="RefSeq" id="WP_009058322.1">
    <property type="nucleotide sequence ID" value="NZ_JAHXRZ010000005.1"/>
</dbReference>
<keyword evidence="4 6" id="KW-1133">Transmembrane helix</keyword>
<feature type="transmembrane region" description="Helical" evidence="6">
    <location>
        <begin position="184"/>
        <end position="203"/>
    </location>
</feature>
<keyword evidence="3 6" id="KW-0812">Transmembrane</keyword>
<dbReference type="SUPFAM" id="SSF103473">
    <property type="entry name" value="MFS general substrate transporter"/>
    <property type="match status" value="1"/>
</dbReference>
<dbReference type="PANTHER" id="PTHR42688:SF1">
    <property type="entry name" value="BLR5212 PROTEIN"/>
    <property type="match status" value="1"/>
</dbReference>
<organism evidence="8 9">
    <name type="scientific">Candidatus Methylacidiphilum fumarolicum</name>
    <dbReference type="NCBI Taxonomy" id="591154"/>
    <lineage>
        <taxon>Bacteria</taxon>
        <taxon>Pseudomonadati</taxon>
        <taxon>Verrucomicrobiota</taxon>
        <taxon>Methylacidiphilae</taxon>
        <taxon>Methylacidiphilales</taxon>
        <taxon>Methylacidiphilaceae</taxon>
        <taxon>Methylacidiphilum (ex Ratnadevi et al. 2023)</taxon>
    </lineage>
</organism>
<dbReference type="PROSITE" id="PS50850">
    <property type="entry name" value="MFS"/>
    <property type="match status" value="1"/>
</dbReference>
<keyword evidence="2" id="KW-1003">Cell membrane</keyword>
<dbReference type="InterPro" id="IPR020846">
    <property type="entry name" value="MFS_dom"/>
</dbReference>
<keyword evidence="9" id="KW-1185">Reference proteome</keyword>
<reference evidence="8" key="1">
    <citation type="submission" date="2023-03" db="EMBL/GenBank/DDBJ databases">
        <authorList>
            <person name="Cremers G."/>
            <person name="Picone N."/>
        </authorList>
    </citation>
    <scope>NUCLEOTIDE SEQUENCE</scope>
    <source>
        <strain evidence="8">Sample_alias</strain>
    </source>
</reference>
<evidence type="ECO:0000313" key="9">
    <source>
        <dbReference type="Proteomes" id="UP001161497"/>
    </source>
</evidence>
<evidence type="ECO:0000259" key="7">
    <source>
        <dbReference type="PROSITE" id="PS50850"/>
    </source>
</evidence>
<sequence>MDPEHSNKGGFFSKLKNSASYSASLQLVILFGCVSLAADVTYEGARSILGPFLGVVGATGSAIGFIAGIGELTGYVVRLVAGSLGDKTKSHWVFVFAGYFINQIAVPLLAIVKNWPQVGLLIVLERFGKGIRTPSRDVLLSHATEGVGRGFGFGIHEALDQVGAMTGPFLIALAIMHWKSYRTALGLLIIPAFLALLVLFVTHKRYQKLSAILVDCQPKEQNDKAGGKRQGLTESFWWYITGLGFLAAGYVDFPLIAYHFGQKSIFKEYEIPLLYMLAMGVDAIVALVAGRLFDKSGIGSMSWPIILGSLSSPLIFLFPIRTVAIIGIIFWGIGLGVQESAVRAAIASLVPIEIRGTAFGIFYFVFGLSWFLGSCAMGFLYDKSLAYVALSSFILQILSLPLLERSQKKIKEQKEVV</sequence>
<feature type="domain" description="Major facilitator superfamily (MFS) profile" evidence="7">
    <location>
        <begin position="25"/>
        <end position="407"/>
    </location>
</feature>
<dbReference type="EMBL" id="OX458932">
    <property type="protein sequence ID" value="CAI9084959.1"/>
    <property type="molecule type" value="Genomic_DNA"/>
</dbReference>
<dbReference type="Proteomes" id="UP001161497">
    <property type="component" value="Chromosome"/>
</dbReference>
<evidence type="ECO:0000256" key="6">
    <source>
        <dbReference type="SAM" id="Phobius"/>
    </source>
</evidence>
<evidence type="ECO:0000256" key="5">
    <source>
        <dbReference type="ARBA" id="ARBA00023136"/>
    </source>
</evidence>
<feature type="transmembrane region" description="Helical" evidence="6">
    <location>
        <begin position="236"/>
        <end position="261"/>
    </location>
</feature>
<feature type="transmembrane region" description="Helical" evidence="6">
    <location>
        <begin position="273"/>
        <end position="293"/>
    </location>
</feature>
<evidence type="ECO:0000313" key="8">
    <source>
        <dbReference type="EMBL" id="CAI9084959.1"/>
    </source>
</evidence>
<protein>
    <submittedName>
        <fullName evidence="8">Permease of the major facilitator superfamily</fullName>
    </submittedName>
</protein>
<feature type="transmembrane region" description="Helical" evidence="6">
    <location>
        <begin position="49"/>
        <end position="70"/>
    </location>
</feature>
<dbReference type="PANTHER" id="PTHR42688">
    <property type="entry name" value="CONSERVED PROTEIN"/>
    <property type="match status" value="1"/>
</dbReference>
<keyword evidence="5 6" id="KW-0472">Membrane</keyword>
<evidence type="ECO:0000256" key="4">
    <source>
        <dbReference type="ARBA" id="ARBA00022989"/>
    </source>
</evidence>
<dbReference type="Pfam" id="PF07690">
    <property type="entry name" value="MFS_1"/>
    <property type="match status" value="1"/>
</dbReference>
<feature type="transmembrane region" description="Helical" evidence="6">
    <location>
        <begin position="90"/>
        <end position="112"/>
    </location>
</feature>
<proteinExistence type="predicted"/>
<dbReference type="InterPro" id="IPR036259">
    <property type="entry name" value="MFS_trans_sf"/>
</dbReference>
<name>A0ABN8XEP8_9BACT</name>
<dbReference type="InterPro" id="IPR052425">
    <property type="entry name" value="Uncharacterized_MFS-type"/>
</dbReference>
<comment type="subcellular location">
    <subcellularLocation>
        <location evidence="1">Cell membrane</location>
        <topology evidence="1">Multi-pass membrane protein</topology>
    </subcellularLocation>
</comment>
<feature type="transmembrane region" description="Helical" evidence="6">
    <location>
        <begin position="358"/>
        <end position="379"/>
    </location>
</feature>
<feature type="transmembrane region" description="Helical" evidence="6">
    <location>
        <begin position="313"/>
        <end position="337"/>
    </location>
</feature>
<evidence type="ECO:0000256" key="1">
    <source>
        <dbReference type="ARBA" id="ARBA00004651"/>
    </source>
</evidence>
<dbReference type="CDD" id="cd17370">
    <property type="entry name" value="MFS_MJ1317_like"/>
    <property type="match status" value="1"/>
</dbReference>
<gene>
    <name evidence="8" type="primary">proP</name>
    <name evidence="8" type="ORF">MFUM_0577</name>
</gene>
<evidence type="ECO:0000256" key="2">
    <source>
        <dbReference type="ARBA" id="ARBA00022475"/>
    </source>
</evidence>
<accession>A0ABN8XEP8</accession>
<feature type="transmembrane region" description="Helical" evidence="6">
    <location>
        <begin position="385"/>
        <end position="403"/>
    </location>
</feature>
<evidence type="ECO:0000256" key="3">
    <source>
        <dbReference type="ARBA" id="ARBA00022692"/>
    </source>
</evidence>